<comment type="function">
    <text evidence="5">An accessory protein needed during the final step in the assembly of 30S ribosomal subunit, possibly for assembly of the head region. Essential for efficient processing of 16S rRNA. May be needed both before and after RbfA during the maturation of 16S rRNA. It has affinity for free ribosomal 30S subunits but not for 70S ribosomes.</text>
</comment>
<dbReference type="SUPFAM" id="SSF50447">
    <property type="entry name" value="Translation proteins"/>
    <property type="match status" value="1"/>
</dbReference>
<evidence type="ECO:0000313" key="9">
    <source>
        <dbReference type="Proteomes" id="UP000021315"/>
    </source>
</evidence>
<keyword evidence="3 5" id="KW-0698">rRNA processing</keyword>
<evidence type="ECO:0000256" key="5">
    <source>
        <dbReference type="HAMAP-Rule" id="MF_00014"/>
    </source>
</evidence>
<feature type="domain" description="Ribosome maturation factor RimM PRC barrel" evidence="7">
    <location>
        <begin position="116"/>
        <end position="184"/>
    </location>
</feature>
<keyword evidence="9" id="KW-1185">Reference proteome</keyword>
<dbReference type="Gene3D" id="2.40.30.60">
    <property type="entry name" value="RimM"/>
    <property type="match status" value="1"/>
</dbReference>
<keyword evidence="2 5" id="KW-0690">Ribosome biogenesis</keyword>
<dbReference type="InterPro" id="IPR011033">
    <property type="entry name" value="PRC_barrel-like_sf"/>
</dbReference>
<dbReference type="Pfam" id="PF24986">
    <property type="entry name" value="PRC_RimM"/>
    <property type="match status" value="1"/>
</dbReference>
<dbReference type="GO" id="GO:0042274">
    <property type="term" value="P:ribosomal small subunit biogenesis"/>
    <property type="evidence" value="ECO:0007669"/>
    <property type="project" value="UniProtKB-UniRule"/>
</dbReference>
<comment type="caution">
    <text evidence="8">The sequence shown here is derived from an EMBL/GenBank/DDBJ whole genome shotgun (WGS) entry which is preliminary data.</text>
</comment>
<dbReference type="HAMAP" id="MF_00014">
    <property type="entry name" value="Ribosome_mat_RimM"/>
    <property type="match status" value="1"/>
</dbReference>
<dbReference type="GO" id="GO:0005840">
    <property type="term" value="C:ribosome"/>
    <property type="evidence" value="ECO:0007669"/>
    <property type="project" value="InterPro"/>
</dbReference>
<dbReference type="AlphaFoldDB" id="A0A080MKH6"/>
<dbReference type="GO" id="GO:0005737">
    <property type="term" value="C:cytoplasm"/>
    <property type="evidence" value="ECO:0007669"/>
    <property type="project" value="UniProtKB-SubCell"/>
</dbReference>
<dbReference type="InterPro" id="IPR002676">
    <property type="entry name" value="RimM_N"/>
</dbReference>
<dbReference type="InterPro" id="IPR009000">
    <property type="entry name" value="Transl_B-barrel_sf"/>
</dbReference>
<reference evidence="8" key="1">
    <citation type="submission" date="2014-02" db="EMBL/GenBank/DDBJ databases">
        <title>Expanding our view of genomic diversity in Candidatus Accumulibacter clades.</title>
        <authorList>
            <person name="Skennerton C.T."/>
            <person name="Barr J.J."/>
            <person name="Slater F.R."/>
            <person name="Bond P.L."/>
            <person name="Tyson G.W."/>
        </authorList>
    </citation>
    <scope>NUCLEOTIDE SEQUENCE [LARGE SCALE GENOMIC DNA]</scope>
</reference>
<comment type="domain">
    <text evidence="5">The PRC barrel domain binds ribosomal protein uS19.</text>
</comment>
<evidence type="ECO:0000259" key="7">
    <source>
        <dbReference type="Pfam" id="PF24986"/>
    </source>
</evidence>
<dbReference type="InterPro" id="IPR011961">
    <property type="entry name" value="RimM"/>
</dbReference>
<evidence type="ECO:0000256" key="4">
    <source>
        <dbReference type="ARBA" id="ARBA00023186"/>
    </source>
</evidence>
<gene>
    <name evidence="5 8" type="primary">rimM</name>
    <name evidence="8" type="ORF">AW06_000790</name>
</gene>
<dbReference type="InterPro" id="IPR036976">
    <property type="entry name" value="RimM_N_sf"/>
</dbReference>
<protein>
    <recommendedName>
        <fullName evidence="5">Ribosome maturation factor RimM</fullName>
    </recommendedName>
</protein>
<name>A0A080MKH6_9PROT</name>
<evidence type="ECO:0000313" key="8">
    <source>
        <dbReference type="EMBL" id="KFB77904.1"/>
    </source>
</evidence>
<evidence type="ECO:0000259" key="6">
    <source>
        <dbReference type="Pfam" id="PF01782"/>
    </source>
</evidence>
<dbReference type="GO" id="GO:0006364">
    <property type="term" value="P:rRNA processing"/>
    <property type="evidence" value="ECO:0007669"/>
    <property type="project" value="UniProtKB-UniRule"/>
</dbReference>
<evidence type="ECO:0000256" key="1">
    <source>
        <dbReference type="ARBA" id="ARBA00022490"/>
    </source>
</evidence>
<organism evidence="8 9">
    <name type="scientific">Candidatus Accumulibacter cognatus</name>
    <dbReference type="NCBI Taxonomy" id="2954383"/>
    <lineage>
        <taxon>Bacteria</taxon>
        <taxon>Pseudomonadati</taxon>
        <taxon>Pseudomonadota</taxon>
        <taxon>Betaproteobacteria</taxon>
        <taxon>Candidatus Accumulibacter</taxon>
    </lineage>
</organism>
<evidence type="ECO:0000256" key="2">
    <source>
        <dbReference type="ARBA" id="ARBA00022517"/>
    </source>
</evidence>
<dbReference type="PANTHER" id="PTHR33692">
    <property type="entry name" value="RIBOSOME MATURATION FACTOR RIMM"/>
    <property type="match status" value="1"/>
</dbReference>
<dbReference type="PANTHER" id="PTHR33692:SF1">
    <property type="entry name" value="RIBOSOME MATURATION FACTOR RIMM"/>
    <property type="match status" value="1"/>
</dbReference>
<dbReference type="GO" id="GO:0043022">
    <property type="term" value="F:ribosome binding"/>
    <property type="evidence" value="ECO:0007669"/>
    <property type="project" value="InterPro"/>
</dbReference>
<dbReference type="EMBL" id="JDST02000014">
    <property type="protein sequence ID" value="KFB77904.1"/>
    <property type="molecule type" value="Genomic_DNA"/>
</dbReference>
<comment type="subunit">
    <text evidence="5">Binds ribosomal protein uS19.</text>
</comment>
<dbReference type="SUPFAM" id="SSF50346">
    <property type="entry name" value="PRC-barrel domain"/>
    <property type="match status" value="1"/>
</dbReference>
<evidence type="ECO:0000256" key="3">
    <source>
        <dbReference type="ARBA" id="ARBA00022552"/>
    </source>
</evidence>
<dbReference type="NCBIfam" id="TIGR02273">
    <property type="entry name" value="16S_RimM"/>
    <property type="match status" value="1"/>
</dbReference>
<comment type="similarity">
    <text evidence="5">Belongs to the RimM family.</text>
</comment>
<accession>A0A080MKH6</accession>
<dbReference type="Proteomes" id="UP000021315">
    <property type="component" value="Unassembled WGS sequence"/>
</dbReference>
<keyword evidence="4 5" id="KW-0143">Chaperone</keyword>
<keyword evidence="1 5" id="KW-0963">Cytoplasm</keyword>
<comment type="subcellular location">
    <subcellularLocation>
        <location evidence="5">Cytoplasm</location>
    </subcellularLocation>
</comment>
<sequence>MFDTSGVLAQESPPADIIVLGKIVSACGLQGRMRVHPFADDPLSWSRLTHWWVGREEDALNLWRQTKLLSCQLRNGLLLAKLACVADRTAAEAISGALVGVPRAALPPTATDEYYWADLIGLSVRNTRDQSLGRILGLIETPANTVLRVGDGESGERLLPFVAAIVLDVDISGRWVRVDWEKDW</sequence>
<proteinExistence type="inferred from homology"/>
<dbReference type="Pfam" id="PF01782">
    <property type="entry name" value="RimM"/>
    <property type="match status" value="1"/>
</dbReference>
<dbReference type="STRING" id="1453999.AW06_000790"/>
<dbReference type="RefSeq" id="WP_273704351.1">
    <property type="nucleotide sequence ID" value="NZ_JDST02000014.1"/>
</dbReference>
<dbReference type="Gene3D" id="2.30.30.240">
    <property type="entry name" value="PRC-barrel domain"/>
    <property type="match status" value="1"/>
</dbReference>
<dbReference type="InterPro" id="IPR056792">
    <property type="entry name" value="PRC_RimM"/>
</dbReference>
<feature type="domain" description="RimM N-terminal" evidence="6">
    <location>
        <begin position="20"/>
        <end position="104"/>
    </location>
</feature>